<feature type="region of interest" description="Disordered" evidence="1">
    <location>
        <begin position="223"/>
        <end position="400"/>
    </location>
</feature>
<dbReference type="OrthoDB" id="3267475at2759"/>
<dbReference type="EMBL" id="LUGG01000011">
    <property type="protein sequence ID" value="OBZ71394.1"/>
    <property type="molecule type" value="Genomic_DNA"/>
</dbReference>
<feature type="compositionally biased region" description="Acidic residues" evidence="1">
    <location>
        <begin position="360"/>
        <end position="373"/>
    </location>
</feature>
<dbReference type="Proteomes" id="UP000092993">
    <property type="component" value="Unassembled WGS sequence"/>
</dbReference>
<evidence type="ECO:0000313" key="2">
    <source>
        <dbReference type="EMBL" id="OBZ71394.1"/>
    </source>
</evidence>
<dbReference type="STRING" id="5627.A0A1C7M8M4"/>
<dbReference type="AlphaFoldDB" id="A0A1C7M8M4"/>
<feature type="region of interest" description="Disordered" evidence="1">
    <location>
        <begin position="1"/>
        <end position="23"/>
    </location>
</feature>
<feature type="compositionally biased region" description="Low complexity" evidence="1">
    <location>
        <begin position="301"/>
        <end position="318"/>
    </location>
</feature>
<organism evidence="2 3">
    <name type="scientific">Grifola frondosa</name>
    <name type="common">Maitake</name>
    <name type="synonym">Polyporus frondosus</name>
    <dbReference type="NCBI Taxonomy" id="5627"/>
    <lineage>
        <taxon>Eukaryota</taxon>
        <taxon>Fungi</taxon>
        <taxon>Dikarya</taxon>
        <taxon>Basidiomycota</taxon>
        <taxon>Agaricomycotina</taxon>
        <taxon>Agaricomycetes</taxon>
        <taxon>Polyporales</taxon>
        <taxon>Grifolaceae</taxon>
        <taxon>Grifola</taxon>
    </lineage>
</organism>
<protein>
    <submittedName>
        <fullName evidence="2">Protein rad9</fullName>
    </submittedName>
</protein>
<name>A0A1C7M8M4_GRIFR</name>
<evidence type="ECO:0000256" key="1">
    <source>
        <dbReference type="SAM" id="MobiDB-lite"/>
    </source>
</evidence>
<gene>
    <name evidence="2" type="primary">rad9_0</name>
    <name evidence="2" type="ORF">A0H81_08626</name>
</gene>
<proteinExistence type="predicted"/>
<evidence type="ECO:0000313" key="3">
    <source>
        <dbReference type="Proteomes" id="UP000092993"/>
    </source>
</evidence>
<sequence>MSRSNLYHPQESPHRQTYHPSPNASLTRVAADSVQDAHRLFASYPFASATPSTHVTRHLGHLSIAAPPSYVQPYIYGAQAAPHSPTYFPQYSEFANELNHISSSSIPMHDGGYWERSRNEAVRYLGDQGSSYPYYQSPNQWSQLYQHSSTYQSNPFAQSMFQHSAPAASYPTPPPPGIAMSSSSLAYALGEPVPKPARTIYQPEDSAIFFNTFLTQTATELDVSRHASDNTQLTPPRPNVLSKEDDSPDPLALVHSGPQANQPTSRKRRGDCYLESPSVKRVQVAEPSRNLLTPHRSGTETKPSSPSSFKTTPTSTKKLQAYVDVPPLPKSYMTPTSSRRDRSGLRTLSGNNTGKRKVQEDDDLGGFGSEDDDNYPRMPLDFGNSVKSSSRRTTGERDGRAPLEKFMTLLEDIFEAEDSLSPDIDVHDLPAEFFSPLTTDGSRPLLQPSVIRKLMNCITKVARPSKRVRLSSREVNNGIAGTPRPKGRIAEVDTNILSRILKLWSGVSGLVTI</sequence>
<keyword evidence="3" id="KW-1185">Reference proteome</keyword>
<comment type="caution">
    <text evidence="2">The sequence shown here is derived from an EMBL/GenBank/DDBJ whole genome shotgun (WGS) entry which is preliminary data.</text>
</comment>
<accession>A0A1C7M8M4</accession>
<reference evidence="2 3" key="1">
    <citation type="submission" date="2016-03" db="EMBL/GenBank/DDBJ databases">
        <title>Whole genome sequencing of Grifola frondosa 9006-11.</title>
        <authorList>
            <person name="Min B."/>
            <person name="Park H."/>
            <person name="Kim J.-G."/>
            <person name="Cho H."/>
            <person name="Oh Y.-L."/>
            <person name="Kong W.-S."/>
            <person name="Choi I.-G."/>
        </authorList>
    </citation>
    <scope>NUCLEOTIDE SEQUENCE [LARGE SCALE GENOMIC DNA]</scope>
    <source>
        <strain evidence="2 3">9006-11</strain>
    </source>
</reference>